<keyword evidence="3" id="KW-0597">Phosphoprotein</keyword>
<dbReference type="SUPFAM" id="SSF53474">
    <property type="entry name" value="alpha/beta-Hydrolases"/>
    <property type="match status" value="1"/>
</dbReference>
<dbReference type="RefSeq" id="WP_130039691.1">
    <property type="nucleotide sequence ID" value="NZ_JACCEV010000002.1"/>
</dbReference>
<accession>A0A853H1I6</accession>
<dbReference type="Pfam" id="PF13193">
    <property type="entry name" value="AMP-binding_C"/>
    <property type="match status" value="1"/>
</dbReference>
<dbReference type="SUPFAM" id="SSF47336">
    <property type="entry name" value="ACP-like"/>
    <property type="match status" value="1"/>
</dbReference>
<dbReference type="GO" id="GO:0047527">
    <property type="term" value="F:2,3-dihydroxybenzoate-serine ligase activity"/>
    <property type="evidence" value="ECO:0007669"/>
    <property type="project" value="TreeGrafter"/>
</dbReference>
<evidence type="ECO:0000256" key="2">
    <source>
        <dbReference type="ARBA" id="ARBA00022450"/>
    </source>
</evidence>
<dbReference type="FunFam" id="3.40.50.12780:FF:000012">
    <property type="entry name" value="Non-ribosomal peptide synthetase"/>
    <property type="match status" value="1"/>
</dbReference>
<evidence type="ECO:0000259" key="4">
    <source>
        <dbReference type="PROSITE" id="PS50075"/>
    </source>
</evidence>
<dbReference type="SMART" id="SM00823">
    <property type="entry name" value="PKS_PP"/>
    <property type="match status" value="1"/>
</dbReference>
<dbReference type="InterPro" id="IPR020806">
    <property type="entry name" value="PKS_PP-bd"/>
</dbReference>
<evidence type="ECO:0000313" key="6">
    <source>
        <dbReference type="Proteomes" id="UP000554144"/>
    </source>
</evidence>
<dbReference type="PANTHER" id="PTHR45527:SF1">
    <property type="entry name" value="FATTY ACID SYNTHASE"/>
    <property type="match status" value="1"/>
</dbReference>
<dbReference type="PROSITE" id="PS00012">
    <property type="entry name" value="PHOSPHOPANTETHEINE"/>
    <property type="match status" value="1"/>
</dbReference>
<dbReference type="InterPro" id="IPR042099">
    <property type="entry name" value="ANL_N_sf"/>
</dbReference>
<dbReference type="InterPro" id="IPR010071">
    <property type="entry name" value="AA_adenyl_dom"/>
</dbReference>
<dbReference type="InterPro" id="IPR001242">
    <property type="entry name" value="Condensation_dom"/>
</dbReference>
<dbReference type="Pfam" id="PF00550">
    <property type="entry name" value="PP-binding"/>
    <property type="match status" value="1"/>
</dbReference>
<evidence type="ECO:0000256" key="3">
    <source>
        <dbReference type="ARBA" id="ARBA00022553"/>
    </source>
</evidence>
<dbReference type="Gene3D" id="3.40.50.12780">
    <property type="entry name" value="N-terminal domain of ligase-like"/>
    <property type="match status" value="1"/>
</dbReference>
<dbReference type="GO" id="GO:0031177">
    <property type="term" value="F:phosphopantetheine binding"/>
    <property type="evidence" value="ECO:0007669"/>
    <property type="project" value="InterPro"/>
</dbReference>
<dbReference type="InterPro" id="IPR036736">
    <property type="entry name" value="ACP-like_sf"/>
</dbReference>
<dbReference type="InterPro" id="IPR000873">
    <property type="entry name" value="AMP-dep_synth/lig_dom"/>
</dbReference>
<dbReference type="CDD" id="cd17646">
    <property type="entry name" value="A_NRPS_AB3403-like"/>
    <property type="match status" value="1"/>
</dbReference>
<dbReference type="PROSITE" id="PS50075">
    <property type="entry name" value="CARRIER"/>
    <property type="match status" value="1"/>
</dbReference>
<reference evidence="5 6" key="1">
    <citation type="submission" date="2020-07" db="EMBL/GenBank/DDBJ databases">
        <title>Taxonomic revisions and descriptions of new bacterial species based on genomic comparisons in the high-G+C-content subgroup of the family Alcaligenaceae.</title>
        <authorList>
            <person name="Szabo A."/>
            <person name="Felfoldi T."/>
        </authorList>
    </citation>
    <scope>NUCLEOTIDE SEQUENCE [LARGE SCALE GENOMIC DNA]</scope>
    <source>
        <strain evidence="5 6">DSM 25667</strain>
    </source>
</reference>
<dbReference type="OrthoDB" id="6297021at2"/>
<dbReference type="GO" id="GO:0005829">
    <property type="term" value="C:cytosol"/>
    <property type="evidence" value="ECO:0007669"/>
    <property type="project" value="TreeGrafter"/>
</dbReference>
<dbReference type="InterPro" id="IPR023213">
    <property type="entry name" value="CAT-like_dom_sf"/>
</dbReference>
<feature type="domain" description="Carrier" evidence="4">
    <location>
        <begin position="971"/>
        <end position="1047"/>
    </location>
</feature>
<dbReference type="InterPro" id="IPR001031">
    <property type="entry name" value="Thioesterase"/>
</dbReference>
<proteinExistence type="predicted"/>
<dbReference type="PANTHER" id="PTHR45527">
    <property type="entry name" value="NONRIBOSOMAL PEPTIDE SYNTHETASE"/>
    <property type="match status" value="1"/>
</dbReference>
<dbReference type="GO" id="GO:0009366">
    <property type="term" value="C:enterobactin synthetase complex"/>
    <property type="evidence" value="ECO:0007669"/>
    <property type="project" value="TreeGrafter"/>
</dbReference>
<dbReference type="PROSITE" id="PS00455">
    <property type="entry name" value="AMP_BINDING"/>
    <property type="match status" value="1"/>
</dbReference>
<dbReference type="InterPro" id="IPR020845">
    <property type="entry name" value="AMP-binding_CS"/>
</dbReference>
<evidence type="ECO:0000313" key="5">
    <source>
        <dbReference type="EMBL" id="NYT86162.1"/>
    </source>
</evidence>
<dbReference type="InterPro" id="IPR006162">
    <property type="entry name" value="Ppantetheine_attach_site"/>
</dbReference>
<dbReference type="FunFam" id="2.30.38.10:FF:000001">
    <property type="entry name" value="Non-ribosomal peptide synthetase PvdI"/>
    <property type="match status" value="1"/>
</dbReference>
<dbReference type="Proteomes" id="UP000554144">
    <property type="component" value="Unassembled WGS sequence"/>
</dbReference>
<dbReference type="GO" id="GO:0009239">
    <property type="term" value="P:enterobactin biosynthetic process"/>
    <property type="evidence" value="ECO:0007669"/>
    <property type="project" value="TreeGrafter"/>
</dbReference>
<dbReference type="Gene3D" id="3.30.559.10">
    <property type="entry name" value="Chloramphenicol acetyltransferase-like domain"/>
    <property type="match status" value="1"/>
</dbReference>
<dbReference type="InterPro" id="IPR025110">
    <property type="entry name" value="AMP-bd_C"/>
</dbReference>
<dbReference type="SUPFAM" id="SSF52777">
    <property type="entry name" value="CoA-dependent acyltransferases"/>
    <property type="match status" value="2"/>
</dbReference>
<dbReference type="InterPro" id="IPR009081">
    <property type="entry name" value="PP-bd_ACP"/>
</dbReference>
<dbReference type="FunFam" id="3.40.50.980:FF:000002">
    <property type="entry name" value="Enterobactin synthetase component F"/>
    <property type="match status" value="1"/>
</dbReference>
<comment type="caution">
    <text evidence="5">The sequence shown here is derived from an EMBL/GenBank/DDBJ whole genome shotgun (WGS) entry which is preliminary data.</text>
</comment>
<protein>
    <submittedName>
        <fullName evidence="5">Amino acid adenylation domain-containing protein</fullName>
    </submittedName>
</protein>
<dbReference type="EMBL" id="JACCEV010000002">
    <property type="protein sequence ID" value="NYT86162.1"/>
    <property type="molecule type" value="Genomic_DNA"/>
</dbReference>
<dbReference type="Gene3D" id="3.30.559.30">
    <property type="entry name" value="Nonribosomal peptide synthetase, condensation domain"/>
    <property type="match status" value="1"/>
</dbReference>
<dbReference type="InterPro" id="IPR045851">
    <property type="entry name" value="AMP-bd_C_sf"/>
</dbReference>
<dbReference type="GO" id="GO:0043041">
    <property type="term" value="P:amino acid activation for nonribosomal peptide biosynthetic process"/>
    <property type="evidence" value="ECO:0007669"/>
    <property type="project" value="TreeGrafter"/>
</dbReference>
<name>A0A853H1I6_9BURK</name>
<dbReference type="InterPro" id="IPR029058">
    <property type="entry name" value="AB_hydrolase_fold"/>
</dbReference>
<gene>
    <name evidence="5" type="ORF">H0A62_11145</name>
</gene>
<sequence>MKVNDLIILSSDDPHFMQDRGHATPLTEAQEGLWYAQRLDPQNPIFNTGHCTEIKGSLELPEFMQAVGQTLREANALSLRFMDHESGPLQYFDAASTPSLEVVDLSAEPASTKMARAQMLRDLHTPIDPLVDALARHVLFIAGDHHYFWYQRIHHLAADGYGMSLIEKRVIQLYQALIEQGNQGTPLTPFEAVVKEDLAYRAGTRRVEDSGFWQDSLQQLDEVASLGAGTALTAHSILQARCILDNELVARLQRRQDEAQCSWPDLLTALVAAYVQRHTGQDTTVIGVPWMGRMGNASARSVATIMNVAPLKLNIDQCEPLDTFFRNVAKQLRLARKHGRYRSEQLRRDLNLLGGQRRLHGPLVNILPFDAPYGQSRLQARQEVLCAGPVEDLNFNFRAHADGSELRLELEANPKLYQQTDLDIHLERLVGFIDRALRAESLLAVETLGPAEARHWLYAVNQTEHDAPDTTLSALTTASCAAHPEREALRFDHHSITYREFETLVRRAATGLRQAGVKAGDIVAVALPRSDFMVMSLHAIMKAGAAYLPLDIEQPDERIARILNSAQPAAVIGDNSTWSRLAASSNALNVEALFATADTIPAWPEPAPQDPAYVLYTSGSTGEPKGVVVSHRAIVNRLLWMKNHYALGPGHCFLQKTPYTFDVSVWELFLPMLCGAPLVIALPGLHRDPHALAQFIRKARINVAHFVPSMLAAFLNEPGSAGLELEHVYCSGEALSAGLRDRFHTRIKSELHNLYGPTEAAVDVSYWRAHRDDTSDPLPIGLPVWNTQLYVLDRYLRPVPPGVAGTLYLGGRQLADGYLGRPDLTAERFVPDPFCTQPGARMYDTGDLARWRNDGAVVYLGRLDHQIKIRGQRIELGEVETVLSRYPACRELVVMAREDQPGQTRLVAYMAARAGHTMDPDSVLTYAREHLPDAMVPSAIIELDVLPVNANGKLDRKALPAPAFTAGTGRMAQTATEQTLARLFKKVLELNAEPAADDDFFSLGGHSLLAARLANLLRKQFSEALTLGAIFEHPTVSRLAAYLDRSDTMERPALGDGFGRHFILQPDTGQGRPALFCIHPAGGLSWCYGLLARQLSTTRAVHGVQSPWLGYDSTNINSLHELANRYADQIETMQSEGPYHLLGWSVGGIIAHEVACVLAERHRPVGVVCMLDAYPSEVWRARPEPAHDAAYKAIMHIAGYDPDALGAGKLNRKGVIEFLRGSGHALGELTDVQLDGIISSVEHSNALVRQHEHRFYNGPLLYYRAALDHQDEDLHPDMWRPWAANITVHDTASLHAHLTGEQATTQLLPTLDLALVRADSLTARGDYG</sequence>
<dbReference type="FunFam" id="3.30.300.30:FF:000010">
    <property type="entry name" value="Enterobactin synthetase component F"/>
    <property type="match status" value="1"/>
</dbReference>
<dbReference type="SUPFAM" id="SSF56801">
    <property type="entry name" value="Acetyl-CoA synthetase-like"/>
    <property type="match status" value="1"/>
</dbReference>
<dbReference type="Gene3D" id="3.40.50.1820">
    <property type="entry name" value="alpha/beta hydrolase"/>
    <property type="match status" value="1"/>
</dbReference>
<keyword evidence="6" id="KW-1185">Reference proteome</keyword>
<keyword evidence="2" id="KW-0596">Phosphopantetheine</keyword>
<evidence type="ECO:0000256" key="1">
    <source>
        <dbReference type="ARBA" id="ARBA00001957"/>
    </source>
</evidence>
<dbReference type="Gene3D" id="3.30.300.30">
    <property type="match status" value="1"/>
</dbReference>
<dbReference type="NCBIfam" id="TIGR01733">
    <property type="entry name" value="AA-adenyl-dom"/>
    <property type="match status" value="1"/>
</dbReference>
<organism evidence="5 6">
    <name type="scientific">Pollutimonas harenae</name>
    <dbReference type="NCBI Taxonomy" id="657015"/>
    <lineage>
        <taxon>Bacteria</taxon>
        <taxon>Pseudomonadati</taxon>
        <taxon>Pseudomonadota</taxon>
        <taxon>Betaproteobacteria</taxon>
        <taxon>Burkholderiales</taxon>
        <taxon>Alcaligenaceae</taxon>
        <taxon>Pollutimonas</taxon>
    </lineage>
</organism>
<dbReference type="Pfam" id="PF00501">
    <property type="entry name" value="AMP-binding"/>
    <property type="match status" value="1"/>
</dbReference>
<dbReference type="Pfam" id="PF00668">
    <property type="entry name" value="Condensation"/>
    <property type="match status" value="1"/>
</dbReference>
<dbReference type="Pfam" id="PF00975">
    <property type="entry name" value="Thioesterase"/>
    <property type="match status" value="1"/>
</dbReference>
<comment type="cofactor">
    <cofactor evidence="1">
        <name>pantetheine 4'-phosphate</name>
        <dbReference type="ChEBI" id="CHEBI:47942"/>
    </cofactor>
</comment>